<evidence type="ECO:0000313" key="2">
    <source>
        <dbReference type="EMBL" id="AHC40506.1"/>
    </source>
</evidence>
<feature type="region of interest" description="Disordered" evidence="1">
    <location>
        <begin position="17"/>
        <end position="39"/>
    </location>
</feature>
<keyword evidence="3" id="KW-1185">Reference proteome</keyword>
<evidence type="ECO:0000256" key="1">
    <source>
        <dbReference type="SAM" id="MobiDB-lite"/>
    </source>
</evidence>
<sequence>MKSIEWKKLGYFLDEKDYSNGNNYGPEVSEVANELSKKE</sequence>
<name>A0ABM5P2E4_9MOLU</name>
<accession>A0ABM5P2E4</accession>
<organism evidence="2 3">
    <name type="scientific">Mycoplasma ovis str. Michigan</name>
    <dbReference type="NCBI Taxonomy" id="1415773"/>
    <lineage>
        <taxon>Bacteria</taxon>
        <taxon>Bacillati</taxon>
        <taxon>Mycoplasmatota</taxon>
        <taxon>Mollicutes</taxon>
        <taxon>Mycoplasmataceae</taxon>
        <taxon>Mycoplasma</taxon>
    </lineage>
</organism>
<reference evidence="2 3" key="1">
    <citation type="journal article" date="2014" name="Genome Announc.">
        <title>Complete Genome Sequence of Mycoplasma ovis Strain Michigan, a Hemoplasma of Sheep with Two Distinct 16S rRNA Genes.</title>
        <authorList>
            <person name="Deshuillers P.L."/>
            <person name="Santos A.P."/>
            <person name="do Nascimento N.C."/>
            <person name="Hampel J.A."/>
            <person name="Bergin I.L."/>
            <person name="Dyson M.C."/>
            <person name="Messick J.B."/>
        </authorList>
    </citation>
    <scope>NUCLEOTIDE SEQUENCE [LARGE SCALE GENOMIC DNA]</scope>
    <source>
        <strain evidence="2 3">Michigan</strain>
    </source>
</reference>
<proteinExistence type="predicted"/>
<evidence type="ECO:0000313" key="3">
    <source>
        <dbReference type="Proteomes" id="UP000018745"/>
    </source>
</evidence>
<gene>
    <name evidence="2" type="ORF">OVS_03870</name>
</gene>
<dbReference type="EMBL" id="CP006935">
    <property type="protein sequence ID" value="AHC40506.1"/>
    <property type="molecule type" value="Genomic_DNA"/>
</dbReference>
<protein>
    <submittedName>
        <fullName evidence="2">Uncharacterized protein</fullName>
    </submittedName>
</protein>
<dbReference type="Proteomes" id="UP000018745">
    <property type="component" value="Chromosome"/>
</dbReference>